<reference evidence="2" key="1">
    <citation type="journal article" date="2011" name="PLoS Genet.">
        <title>Genomic analysis of the necrotrophic fungal pathogens Sclerotinia sclerotiorum and Botrytis cinerea.</title>
        <authorList>
            <person name="Amselem J."/>
            <person name="Cuomo C.A."/>
            <person name="van Kan J.A."/>
            <person name="Viaud M."/>
            <person name="Benito E.P."/>
            <person name="Couloux A."/>
            <person name="Coutinho P.M."/>
            <person name="de Vries R.P."/>
            <person name="Dyer P.S."/>
            <person name="Fillinger S."/>
            <person name="Fournier E."/>
            <person name="Gout L."/>
            <person name="Hahn M."/>
            <person name="Kohn L."/>
            <person name="Lapalu N."/>
            <person name="Plummer K.M."/>
            <person name="Pradier J.M."/>
            <person name="Quevillon E."/>
            <person name="Sharon A."/>
            <person name="Simon A."/>
            <person name="ten Have A."/>
            <person name="Tudzynski B."/>
            <person name="Tudzynski P."/>
            <person name="Wincker P."/>
            <person name="Andrew M."/>
            <person name="Anthouard V."/>
            <person name="Beever R.E."/>
            <person name="Beffa R."/>
            <person name="Benoit I."/>
            <person name="Bouzid O."/>
            <person name="Brault B."/>
            <person name="Chen Z."/>
            <person name="Choquer M."/>
            <person name="Collemare J."/>
            <person name="Cotton P."/>
            <person name="Danchin E.G."/>
            <person name="Da Silva C."/>
            <person name="Gautier A."/>
            <person name="Giraud C."/>
            <person name="Giraud T."/>
            <person name="Gonzalez C."/>
            <person name="Grossetete S."/>
            <person name="Guldener U."/>
            <person name="Henrissat B."/>
            <person name="Howlett B.J."/>
            <person name="Kodira C."/>
            <person name="Kretschmer M."/>
            <person name="Lappartient A."/>
            <person name="Leroch M."/>
            <person name="Levis C."/>
            <person name="Mauceli E."/>
            <person name="Neuveglise C."/>
            <person name="Oeser B."/>
            <person name="Pearson M."/>
            <person name="Poulain J."/>
            <person name="Poussereau N."/>
            <person name="Quesneville H."/>
            <person name="Rascle C."/>
            <person name="Schumacher J."/>
            <person name="Segurens B."/>
            <person name="Sexton A."/>
            <person name="Silva E."/>
            <person name="Sirven C."/>
            <person name="Soanes D.M."/>
            <person name="Talbot N.J."/>
            <person name="Templeton M."/>
            <person name="Yandava C."/>
            <person name="Yarden O."/>
            <person name="Zeng Q."/>
            <person name="Rollins J.A."/>
            <person name="Lebrun M.H."/>
            <person name="Dickman M."/>
        </authorList>
    </citation>
    <scope>NUCLEOTIDE SEQUENCE [LARGE SCALE GENOMIC DNA]</scope>
    <source>
        <strain evidence="2">ATCC 18683 / 1980 / Ss-1</strain>
    </source>
</reference>
<name>A7EMT7_SCLS1</name>
<protein>
    <submittedName>
        <fullName evidence="1">Uncharacterized protein</fullName>
    </submittedName>
</protein>
<proteinExistence type="predicted"/>
<evidence type="ECO:0000313" key="1">
    <source>
        <dbReference type="EMBL" id="EDO04153.1"/>
    </source>
</evidence>
<dbReference type="InParanoid" id="A7EMT7"/>
<keyword evidence="2" id="KW-1185">Reference proteome</keyword>
<dbReference type="RefSeq" id="XP_001592395.1">
    <property type="nucleotide sequence ID" value="XM_001592345.1"/>
</dbReference>
<sequence length="78" mass="8899">MFRVFAELDIEVSTTVMFMPVDTMSLRCAFVMQHCIEGALIVRFFQDPVDRLSIDGDLCIFKQIVEEVSGDGERSLHL</sequence>
<organism evidence="1 2">
    <name type="scientific">Sclerotinia sclerotiorum (strain ATCC 18683 / 1980 / Ss-1)</name>
    <name type="common">White mold</name>
    <name type="synonym">Whetzelinia sclerotiorum</name>
    <dbReference type="NCBI Taxonomy" id="665079"/>
    <lineage>
        <taxon>Eukaryota</taxon>
        <taxon>Fungi</taxon>
        <taxon>Dikarya</taxon>
        <taxon>Ascomycota</taxon>
        <taxon>Pezizomycotina</taxon>
        <taxon>Leotiomycetes</taxon>
        <taxon>Helotiales</taxon>
        <taxon>Sclerotiniaceae</taxon>
        <taxon>Sclerotinia</taxon>
    </lineage>
</organism>
<dbReference type="Proteomes" id="UP000001312">
    <property type="component" value="Unassembled WGS sequence"/>
</dbReference>
<dbReference type="KEGG" id="ssl:SS1G_06636"/>
<evidence type="ECO:0000313" key="2">
    <source>
        <dbReference type="Proteomes" id="UP000001312"/>
    </source>
</evidence>
<accession>A7EMT7</accession>
<gene>
    <name evidence="1" type="ORF">SS1G_06636</name>
</gene>
<dbReference type="EMBL" id="CH476628">
    <property type="protein sequence ID" value="EDO04153.1"/>
    <property type="molecule type" value="Genomic_DNA"/>
</dbReference>
<dbReference type="GeneID" id="5488245"/>
<dbReference type="AlphaFoldDB" id="A7EMT7"/>